<evidence type="ECO:0000256" key="6">
    <source>
        <dbReference type="ARBA" id="ARBA00023242"/>
    </source>
</evidence>
<dbReference type="OMA" id="HTNATIY"/>
<comment type="function">
    <text evidence="1">May be involved in spermatogenesis.</text>
</comment>
<evidence type="ECO:0000256" key="5">
    <source>
        <dbReference type="ARBA" id="ARBA00022490"/>
    </source>
</evidence>
<dbReference type="PhylomeDB" id="B3MMD4"/>
<dbReference type="GeneID" id="6498378"/>
<dbReference type="Pfam" id="PF14713">
    <property type="entry name" value="DUF4464"/>
    <property type="match status" value="1"/>
</dbReference>
<evidence type="ECO:0000313" key="7">
    <source>
        <dbReference type="EMBL" id="EDV31894.1"/>
    </source>
</evidence>
<dbReference type="AlphaFoldDB" id="B3MMD4"/>
<organism evidence="7 8">
    <name type="scientific">Drosophila ananassae</name>
    <name type="common">Fruit fly</name>
    <dbReference type="NCBI Taxonomy" id="7217"/>
    <lineage>
        <taxon>Eukaryota</taxon>
        <taxon>Metazoa</taxon>
        <taxon>Ecdysozoa</taxon>
        <taxon>Arthropoda</taxon>
        <taxon>Hexapoda</taxon>
        <taxon>Insecta</taxon>
        <taxon>Pterygota</taxon>
        <taxon>Neoptera</taxon>
        <taxon>Endopterygota</taxon>
        <taxon>Diptera</taxon>
        <taxon>Brachycera</taxon>
        <taxon>Muscomorpha</taxon>
        <taxon>Ephydroidea</taxon>
        <taxon>Drosophilidae</taxon>
        <taxon>Drosophila</taxon>
        <taxon>Sophophora</taxon>
    </lineage>
</organism>
<dbReference type="HOGENOM" id="CLU_070912_1_0_1"/>
<gene>
    <name evidence="7" type="primary">Dana\GF15571</name>
    <name evidence="7" type="synonym">dana_GLEANR_16337</name>
    <name evidence="7" type="ORF">GF15571</name>
</gene>
<keyword evidence="5" id="KW-0963">Cytoplasm</keyword>
<dbReference type="OrthoDB" id="2136125at2759"/>
<protein>
    <recommendedName>
        <fullName evidence="4">Cilia- and flagella-associated protein 299</fullName>
    </recommendedName>
</protein>
<reference evidence="7 8" key="1">
    <citation type="journal article" date="2007" name="Nature">
        <title>Evolution of genes and genomes on the Drosophila phylogeny.</title>
        <authorList>
            <consortium name="Drosophila 12 Genomes Consortium"/>
            <person name="Clark A.G."/>
            <person name="Eisen M.B."/>
            <person name="Smith D.R."/>
            <person name="Bergman C.M."/>
            <person name="Oliver B."/>
            <person name="Markow T.A."/>
            <person name="Kaufman T.C."/>
            <person name="Kellis M."/>
            <person name="Gelbart W."/>
            <person name="Iyer V.N."/>
            <person name="Pollard D.A."/>
            <person name="Sackton T.B."/>
            <person name="Larracuente A.M."/>
            <person name="Singh N.D."/>
            <person name="Abad J.P."/>
            <person name="Abt D.N."/>
            <person name="Adryan B."/>
            <person name="Aguade M."/>
            <person name="Akashi H."/>
            <person name="Anderson W.W."/>
            <person name="Aquadro C.F."/>
            <person name="Ardell D.H."/>
            <person name="Arguello R."/>
            <person name="Artieri C.G."/>
            <person name="Barbash D.A."/>
            <person name="Barker D."/>
            <person name="Barsanti P."/>
            <person name="Batterham P."/>
            <person name="Batzoglou S."/>
            <person name="Begun D."/>
            <person name="Bhutkar A."/>
            <person name="Blanco E."/>
            <person name="Bosak S.A."/>
            <person name="Bradley R.K."/>
            <person name="Brand A.D."/>
            <person name="Brent M.R."/>
            <person name="Brooks A.N."/>
            <person name="Brown R.H."/>
            <person name="Butlin R.K."/>
            <person name="Caggese C."/>
            <person name="Calvi B.R."/>
            <person name="Bernardo de Carvalho A."/>
            <person name="Caspi A."/>
            <person name="Castrezana S."/>
            <person name="Celniker S.E."/>
            <person name="Chang J.L."/>
            <person name="Chapple C."/>
            <person name="Chatterji S."/>
            <person name="Chinwalla A."/>
            <person name="Civetta A."/>
            <person name="Clifton S.W."/>
            <person name="Comeron J.M."/>
            <person name="Costello J.C."/>
            <person name="Coyne J.A."/>
            <person name="Daub J."/>
            <person name="David R.G."/>
            <person name="Delcher A.L."/>
            <person name="Delehaunty K."/>
            <person name="Do C.B."/>
            <person name="Ebling H."/>
            <person name="Edwards K."/>
            <person name="Eickbush T."/>
            <person name="Evans J.D."/>
            <person name="Filipski A."/>
            <person name="Findeiss S."/>
            <person name="Freyhult E."/>
            <person name="Fulton L."/>
            <person name="Fulton R."/>
            <person name="Garcia A.C."/>
            <person name="Gardiner A."/>
            <person name="Garfield D.A."/>
            <person name="Garvin B.E."/>
            <person name="Gibson G."/>
            <person name="Gilbert D."/>
            <person name="Gnerre S."/>
            <person name="Godfrey J."/>
            <person name="Good R."/>
            <person name="Gotea V."/>
            <person name="Gravely B."/>
            <person name="Greenberg A.J."/>
            <person name="Griffiths-Jones S."/>
            <person name="Gross S."/>
            <person name="Guigo R."/>
            <person name="Gustafson E.A."/>
            <person name="Haerty W."/>
            <person name="Hahn M.W."/>
            <person name="Halligan D.L."/>
            <person name="Halpern A.L."/>
            <person name="Halter G.M."/>
            <person name="Han M.V."/>
            <person name="Heger A."/>
            <person name="Hillier L."/>
            <person name="Hinrichs A.S."/>
            <person name="Holmes I."/>
            <person name="Hoskins R.A."/>
            <person name="Hubisz M.J."/>
            <person name="Hultmark D."/>
            <person name="Huntley M.A."/>
            <person name="Jaffe D.B."/>
            <person name="Jagadeeshan S."/>
            <person name="Jeck W.R."/>
            <person name="Johnson J."/>
            <person name="Jones C.D."/>
            <person name="Jordan W.C."/>
            <person name="Karpen G.H."/>
            <person name="Kataoka E."/>
            <person name="Keightley P.D."/>
            <person name="Kheradpour P."/>
            <person name="Kirkness E.F."/>
            <person name="Koerich L.B."/>
            <person name="Kristiansen K."/>
            <person name="Kudrna D."/>
            <person name="Kulathinal R.J."/>
            <person name="Kumar S."/>
            <person name="Kwok R."/>
            <person name="Lander E."/>
            <person name="Langley C.H."/>
            <person name="Lapoint R."/>
            <person name="Lazzaro B.P."/>
            <person name="Lee S.J."/>
            <person name="Levesque L."/>
            <person name="Li R."/>
            <person name="Lin C.F."/>
            <person name="Lin M.F."/>
            <person name="Lindblad-Toh K."/>
            <person name="Llopart A."/>
            <person name="Long M."/>
            <person name="Low L."/>
            <person name="Lozovsky E."/>
            <person name="Lu J."/>
            <person name="Luo M."/>
            <person name="Machado C.A."/>
            <person name="Makalowski W."/>
            <person name="Marzo M."/>
            <person name="Matsuda M."/>
            <person name="Matzkin L."/>
            <person name="McAllister B."/>
            <person name="McBride C.S."/>
            <person name="McKernan B."/>
            <person name="McKernan K."/>
            <person name="Mendez-Lago M."/>
            <person name="Minx P."/>
            <person name="Mollenhauer M.U."/>
            <person name="Montooth K."/>
            <person name="Mount S.M."/>
            <person name="Mu X."/>
            <person name="Myers E."/>
            <person name="Negre B."/>
            <person name="Newfeld S."/>
            <person name="Nielsen R."/>
            <person name="Noor M.A."/>
            <person name="O'Grady P."/>
            <person name="Pachter L."/>
            <person name="Papaceit M."/>
            <person name="Parisi M.J."/>
            <person name="Parisi M."/>
            <person name="Parts L."/>
            <person name="Pedersen J.S."/>
            <person name="Pesole G."/>
            <person name="Phillippy A.M."/>
            <person name="Ponting C.P."/>
            <person name="Pop M."/>
            <person name="Porcelli D."/>
            <person name="Powell J.R."/>
            <person name="Prohaska S."/>
            <person name="Pruitt K."/>
            <person name="Puig M."/>
            <person name="Quesneville H."/>
            <person name="Ram K.R."/>
            <person name="Rand D."/>
            <person name="Rasmussen M.D."/>
            <person name="Reed L.K."/>
            <person name="Reenan R."/>
            <person name="Reily A."/>
            <person name="Remington K.A."/>
            <person name="Rieger T.T."/>
            <person name="Ritchie M.G."/>
            <person name="Robin C."/>
            <person name="Rogers Y.H."/>
            <person name="Rohde C."/>
            <person name="Rozas J."/>
            <person name="Rubenfield M.J."/>
            <person name="Ruiz A."/>
            <person name="Russo S."/>
            <person name="Salzberg S.L."/>
            <person name="Sanchez-Gracia A."/>
            <person name="Saranga D.J."/>
            <person name="Sato H."/>
            <person name="Schaeffer S.W."/>
            <person name="Schatz M.C."/>
            <person name="Schlenke T."/>
            <person name="Schwartz R."/>
            <person name="Segarra C."/>
            <person name="Singh R.S."/>
            <person name="Sirot L."/>
            <person name="Sirota M."/>
            <person name="Sisneros N.B."/>
            <person name="Smith C.D."/>
            <person name="Smith T.F."/>
            <person name="Spieth J."/>
            <person name="Stage D.E."/>
            <person name="Stark A."/>
            <person name="Stephan W."/>
            <person name="Strausberg R.L."/>
            <person name="Strempel S."/>
            <person name="Sturgill D."/>
            <person name="Sutton G."/>
            <person name="Sutton G.G."/>
            <person name="Tao W."/>
            <person name="Teichmann S."/>
            <person name="Tobari Y.N."/>
            <person name="Tomimura Y."/>
            <person name="Tsolas J.M."/>
            <person name="Valente V.L."/>
            <person name="Venter E."/>
            <person name="Venter J.C."/>
            <person name="Vicario S."/>
            <person name="Vieira F.G."/>
            <person name="Vilella A.J."/>
            <person name="Villasante A."/>
            <person name="Walenz B."/>
            <person name="Wang J."/>
            <person name="Wasserman M."/>
            <person name="Watts T."/>
            <person name="Wilson D."/>
            <person name="Wilson R.K."/>
            <person name="Wing R.A."/>
            <person name="Wolfner M.F."/>
            <person name="Wong A."/>
            <person name="Wong G.K."/>
            <person name="Wu C.I."/>
            <person name="Wu G."/>
            <person name="Yamamoto D."/>
            <person name="Yang H.P."/>
            <person name="Yang S.P."/>
            <person name="Yorke J.A."/>
            <person name="Yoshida K."/>
            <person name="Zdobnov E."/>
            <person name="Zhang P."/>
            <person name="Zhang Y."/>
            <person name="Zimin A.V."/>
            <person name="Baldwin J."/>
            <person name="Abdouelleil A."/>
            <person name="Abdulkadir J."/>
            <person name="Abebe A."/>
            <person name="Abera B."/>
            <person name="Abreu J."/>
            <person name="Acer S.C."/>
            <person name="Aftuck L."/>
            <person name="Alexander A."/>
            <person name="An P."/>
            <person name="Anderson E."/>
            <person name="Anderson S."/>
            <person name="Arachi H."/>
            <person name="Azer M."/>
            <person name="Bachantsang P."/>
            <person name="Barry A."/>
            <person name="Bayul T."/>
            <person name="Berlin A."/>
            <person name="Bessette D."/>
            <person name="Bloom T."/>
            <person name="Blye J."/>
            <person name="Boguslavskiy L."/>
            <person name="Bonnet C."/>
            <person name="Boukhgalter B."/>
            <person name="Bourzgui I."/>
            <person name="Brown A."/>
            <person name="Cahill P."/>
            <person name="Channer S."/>
            <person name="Cheshatsang Y."/>
            <person name="Chuda L."/>
            <person name="Citroen M."/>
            <person name="Collymore A."/>
            <person name="Cooke P."/>
            <person name="Costello M."/>
            <person name="D'Aco K."/>
            <person name="Daza R."/>
            <person name="De Haan G."/>
            <person name="DeGray S."/>
            <person name="DeMaso C."/>
            <person name="Dhargay N."/>
            <person name="Dooley K."/>
            <person name="Dooley E."/>
            <person name="Doricent M."/>
            <person name="Dorje P."/>
            <person name="Dorjee K."/>
            <person name="Dupes A."/>
            <person name="Elong R."/>
            <person name="Falk J."/>
            <person name="Farina A."/>
            <person name="Faro S."/>
            <person name="Ferguson D."/>
            <person name="Fisher S."/>
            <person name="Foley C.D."/>
            <person name="Franke A."/>
            <person name="Friedrich D."/>
            <person name="Gadbois L."/>
            <person name="Gearin G."/>
            <person name="Gearin C.R."/>
            <person name="Giannoukos G."/>
            <person name="Goode T."/>
            <person name="Graham J."/>
            <person name="Grandbois E."/>
            <person name="Grewal S."/>
            <person name="Gyaltsen K."/>
            <person name="Hafez N."/>
            <person name="Hagos B."/>
            <person name="Hall J."/>
            <person name="Henson C."/>
            <person name="Hollinger A."/>
            <person name="Honan T."/>
            <person name="Huard M.D."/>
            <person name="Hughes L."/>
            <person name="Hurhula B."/>
            <person name="Husby M.E."/>
            <person name="Kamat A."/>
            <person name="Kanga B."/>
            <person name="Kashin S."/>
            <person name="Khazanovich D."/>
            <person name="Kisner P."/>
            <person name="Lance K."/>
            <person name="Lara M."/>
            <person name="Lee W."/>
            <person name="Lennon N."/>
            <person name="Letendre F."/>
            <person name="LeVine R."/>
            <person name="Lipovsky A."/>
            <person name="Liu X."/>
            <person name="Liu J."/>
            <person name="Liu S."/>
            <person name="Lokyitsang T."/>
            <person name="Lokyitsang Y."/>
            <person name="Lubonja R."/>
            <person name="Lui A."/>
            <person name="MacDonald P."/>
            <person name="Magnisalis V."/>
            <person name="Maru K."/>
            <person name="Matthews C."/>
            <person name="McCusker W."/>
            <person name="McDonough S."/>
            <person name="Mehta T."/>
            <person name="Meldrim J."/>
            <person name="Meneus L."/>
            <person name="Mihai O."/>
            <person name="Mihalev A."/>
            <person name="Mihova T."/>
            <person name="Mittelman R."/>
            <person name="Mlenga V."/>
            <person name="Montmayeur A."/>
            <person name="Mulrain L."/>
            <person name="Navidi A."/>
            <person name="Naylor J."/>
            <person name="Negash T."/>
            <person name="Nguyen T."/>
            <person name="Nguyen N."/>
            <person name="Nicol R."/>
            <person name="Norbu C."/>
            <person name="Norbu N."/>
            <person name="Novod N."/>
            <person name="O'Neill B."/>
            <person name="Osman S."/>
            <person name="Markiewicz E."/>
            <person name="Oyono O.L."/>
            <person name="Patti C."/>
            <person name="Phunkhang P."/>
            <person name="Pierre F."/>
            <person name="Priest M."/>
            <person name="Raghuraman S."/>
            <person name="Rege F."/>
            <person name="Reyes R."/>
            <person name="Rise C."/>
            <person name="Rogov P."/>
            <person name="Ross K."/>
            <person name="Ryan E."/>
            <person name="Settipalli S."/>
            <person name="Shea T."/>
            <person name="Sherpa N."/>
            <person name="Shi L."/>
            <person name="Shih D."/>
            <person name="Sparrow T."/>
            <person name="Spaulding J."/>
            <person name="Stalker J."/>
            <person name="Stange-Thomann N."/>
            <person name="Stavropoulos S."/>
            <person name="Stone C."/>
            <person name="Strader C."/>
            <person name="Tesfaye S."/>
            <person name="Thomson T."/>
            <person name="Thoulutsang Y."/>
            <person name="Thoulutsang D."/>
            <person name="Topham K."/>
            <person name="Topping I."/>
            <person name="Tsamla T."/>
            <person name="Vassiliev H."/>
            <person name="Vo A."/>
            <person name="Wangchuk T."/>
            <person name="Wangdi T."/>
            <person name="Weiand M."/>
            <person name="Wilkinson J."/>
            <person name="Wilson A."/>
            <person name="Yadav S."/>
            <person name="Young G."/>
            <person name="Yu Q."/>
            <person name="Zembek L."/>
            <person name="Zhong D."/>
            <person name="Zimmer A."/>
            <person name="Zwirko Z."/>
            <person name="Jaffe D.B."/>
            <person name="Alvarez P."/>
            <person name="Brockman W."/>
            <person name="Butler J."/>
            <person name="Chin C."/>
            <person name="Gnerre S."/>
            <person name="Grabherr M."/>
            <person name="Kleber M."/>
            <person name="Mauceli E."/>
            <person name="MacCallum I."/>
        </authorList>
    </citation>
    <scope>NUCLEOTIDE SEQUENCE [LARGE SCALE GENOMIC DNA]</scope>
    <source>
        <strain evidence="8">Tucson 14024-0371.13</strain>
    </source>
</reference>
<evidence type="ECO:0000256" key="1">
    <source>
        <dbReference type="ARBA" id="ARBA00003056"/>
    </source>
</evidence>
<dbReference type="InParanoid" id="B3MMD4"/>
<evidence type="ECO:0000256" key="2">
    <source>
        <dbReference type="ARBA" id="ARBA00004123"/>
    </source>
</evidence>
<comment type="subcellular location">
    <subcellularLocation>
        <location evidence="3">Cytoplasm</location>
    </subcellularLocation>
    <subcellularLocation>
        <location evidence="2">Nucleus</location>
    </subcellularLocation>
</comment>
<dbReference type="Proteomes" id="UP000007801">
    <property type="component" value="Unassembled WGS sequence"/>
</dbReference>
<dbReference type="PANTHER" id="PTHR33588">
    <property type="entry name" value="CILIA- AND FLAGELLA-ASSOCIATED PROTEIN 299"/>
    <property type="match status" value="1"/>
</dbReference>
<evidence type="ECO:0000313" key="8">
    <source>
        <dbReference type="Proteomes" id="UP000007801"/>
    </source>
</evidence>
<sequence length="282" mass="32649">MDLDQNFPLSLGNRASRLTHYAPSSSSSSWSDSASIEIDIRGQLDSKTGIFFSEPKKKHIKQLRIERQAYEKYLDSFVRIEDKRYLPNGRVMRKLAPLRAMVGTIVLSPSQFRHKHMRPLGTSFFFSEHNMTVDPLISAIAEREKLNTTKTVSTIIFVSTRDSRGFSVSGYIDLEQSLRRFKVGEFKCHPWTDIFAGRRRLEPNNQDLSFVTWKNANVYYNESDNYRILPDAARGLCFLFKGDGSLLPIEKFITEEHPSCSFYESEKHGFCAVYDHRIRRKI</sequence>
<proteinExistence type="predicted"/>
<evidence type="ECO:0000256" key="3">
    <source>
        <dbReference type="ARBA" id="ARBA00004496"/>
    </source>
</evidence>
<dbReference type="InterPro" id="IPR027887">
    <property type="entry name" value="DUF4464"/>
</dbReference>
<dbReference type="GO" id="GO:0005634">
    <property type="term" value="C:nucleus"/>
    <property type="evidence" value="ECO:0007669"/>
    <property type="project" value="UniProtKB-SubCell"/>
</dbReference>
<dbReference type="KEGG" id="dan:6498378"/>
<name>B3MMD4_DROAN</name>
<keyword evidence="8" id="KW-1185">Reference proteome</keyword>
<dbReference type="PANTHER" id="PTHR33588:SF1">
    <property type="entry name" value="CILIA- AND FLAGELLA-ASSOCIATED PROTEIN 299"/>
    <property type="match status" value="1"/>
</dbReference>
<dbReference type="EMBL" id="CH902620">
    <property type="protein sequence ID" value="EDV31894.1"/>
    <property type="molecule type" value="Genomic_DNA"/>
</dbReference>
<keyword evidence="6" id="KW-0539">Nucleus</keyword>
<evidence type="ECO:0000256" key="4">
    <source>
        <dbReference type="ARBA" id="ARBA00021436"/>
    </source>
</evidence>
<dbReference type="FunCoup" id="B3MMD4">
    <property type="interactions" value="2"/>
</dbReference>
<accession>B3MMD4</accession>
<dbReference type="GO" id="GO:0005737">
    <property type="term" value="C:cytoplasm"/>
    <property type="evidence" value="ECO:0007669"/>
    <property type="project" value="UniProtKB-SubCell"/>
</dbReference>